<evidence type="ECO:0000313" key="3">
    <source>
        <dbReference type="EMBL" id="RXI76549.1"/>
    </source>
</evidence>
<dbReference type="EMBL" id="QXIL01000029">
    <property type="protein sequence ID" value="RXI76549.1"/>
    <property type="molecule type" value="Genomic_DNA"/>
</dbReference>
<dbReference type="InterPro" id="IPR011889">
    <property type="entry name" value="Liste_lipo_26"/>
</dbReference>
<feature type="transmembrane region" description="Helical" evidence="2">
    <location>
        <begin position="25"/>
        <end position="45"/>
    </location>
</feature>
<feature type="compositionally biased region" description="Pro residues" evidence="1">
    <location>
        <begin position="428"/>
        <end position="484"/>
    </location>
</feature>
<evidence type="ECO:0000256" key="1">
    <source>
        <dbReference type="SAM" id="MobiDB-lite"/>
    </source>
</evidence>
<dbReference type="InterPro" id="IPR005046">
    <property type="entry name" value="DUF285"/>
</dbReference>
<evidence type="ECO:0000256" key="2">
    <source>
        <dbReference type="SAM" id="Phobius"/>
    </source>
</evidence>
<keyword evidence="2" id="KW-0812">Transmembrane</keyword>
<keyword evidence="2" id="KW-1133">Transmembrane helix</keyword>
<dbReference type="PANTHER" id="PTHR48184">
    <property type="entry name" value="RICIN B-TYPE LECTIN DOMAIN-CONTAINING PROTEIN"/>
    <property type="match status" value="1"/>
</dbReference>
<comment type="caution">
    <text evidence="3">The sequence shown here is derived from an EMBL/GenBank/DDBJ whole genome shotgun (WGS) entry which is preliminary data.</text>
</comment>
<dbReference type="NCBIfam" id="TIGR02167">
    <property type="entry name" value="Liste_lipo_26"/>
    <property type="match status" value="4"/>
</dbReference>
<gene>
    <name evidence="3" type="ORF">DXH47_10370</name>
</gene>
<dbReference type="InterPro" id="IPR032675">
    <property type="entry name" value="LRR_dom_sf"/>
</dbReference>
<protein>
    <submittedName>
        <fullName evidence="3">BspA family leucine-rich repeat surface protein</fullName>
    </submittedName>
</protein>
<dbReference type="PANTHER" id="PTHR48184:SF3">
    <property type="entry name" value="SCP DOMAIN-CONTAINING PROTEIN"/>
    <property type="match status" value="1"/>
</dbReference>
<reference evidence="3 4" key="1">
    <citation type="submission" date="2018-08" db="EMBL/GenBank/DDBJ databases">
        <title>Lactobacillus suantsai sp. nov., isolated from traditional fermented suan-tsai in Taiwan.</title>
        <authorList>
            <person name="Huang C.-H."/>
        </authorList>
    </citation>
    <scope>NUCLEOTIDE SEQUENCE [LARGE SCALE GENOMIC DNA]</scope>
    <source>
        <strain evidence="3 4">BCRC 12945</strain>
    </source>
</reference>
<dbReference type="Pfam" id="PF03382">
    <property type="entry name" value="DUF285"/>
    <property type="match status" value="2"/>
</dbReference>
<dbReference type="Gene3D" id="3.80.10.10">
    <property type="entry name" value="Ribonuclease Inhibitor"/>
    <property type="match status" value="1"/>
</dbReference>
<sequence>MARNEPATILVNVNLLGGKTMRWRVLIGLVELVMGLGVFGGLSVGPTRPVKAQAQAPATEIFHGVIGQGCHWKFENGNLTLSGGMLPNYAEQDGHLMGSQLPMDLYHSDPAFGFRKIYNLTIDSQHPVKTNRDAYRLFSNFSEITTIHNLSSLDTSATVDMAGMFENDESKVYGFRSLDLSHLQTSQVTDMTDMFRFNTRLTKLDVSALDTRRVQNMTGMFSYCLGLTSIDLAHLQTGQVTNMNQMFVDTGLTSLDLSHWDTGHVQQMGAMFSGSEFLKWINLKGFDTRQVVTMHNMFVDNKVLQDVDLSTFDTTHTTDMGDMFDEDANLTHLDLTNFNMKNCRYTDNMLAETGLRHLRLGPGVKFKQNPQLPELPTTAPNTGRWIPVGETAQKLRPTYTSHELVDLYSGHTPAFPVTFEGQTISTPTPTPAPEPAPTPNPAPTPTPTPNPAPEPSPEPNPTPITPLPQEPNLPQPTPATPTPTFPIQRPQLKTGSSADTIVKTRMSLTAVRKLGLYRHPTLTAANRLNWYRR</sequence>
<dbReference type="Proteomes" id="UP000290602">
    <property type="component" value="Unassembled WGS sequence"/>
</dbReference>
<evidence type="ECO:0000313" key="4">
    <source>
        <dbReference type="Proteomes" id="UP000290602"/>
    </source>
</evidence>
<feature type="region of interest" description="Disordered" evidence="1">
    <location>
        <begin position="416"/>
        <end position="499"/>
    </location>
</feature>
<dbReference type="SUPFAM" id="SSF52058">
    <property type="entry name" value="L domain-like"/>
    <property type="match status" value="1"/>
</dbReference>
<name>A0A4Q0VFF5_9LACO</name>
<dbReference type="AlphaFoldDB" id="A0A4Q0VFF5"/>
<accession>A0A4Q0VFF5</accession>
<organism evidence="3 4">
    <name type="scientific">Levilactobacillus suantsaii</name>
    <dbReference type="NCBI Taxonomy" id="2292255"/>
    <lineage>
        <taxon>Bacteria</taxon>
        <taxon>Bacillati</taxon>
        <taxon>Bacillota</taxon>
        <taxon>Bacilli</taxon>
        <taxon>Lactobacillales</taxon>
        <taxon>Lactobacillaceae</taxon>
        <taxon>Levilactobacillus</taxon>
    </lineage>
</organism>
<keyword evidence="4" id="KW-1185">Reference proteome</keyword>
<dbReference type="PRINTS" id="PR01217">
    <property type="entry name" value="PRICHEXTENSN"/>
</dbReference>
<dbReference type="OrthoDB" id="2254877at2"/>
<keyword evidence="2" id="KW-0472">Membrane</keyword>
<proteinExistence type="predicted"/>